<dbReference type="Proteomes" id="UP000001574">
    <property type="component" value="Chromosome"/>
</dbReference>
<gene>
    <name evidence="1" type="ordered locus">MAV_1461</name>
</gene>
<name>A0A0H3A143_MYCA1</name>
<organism evidence="1 2">
    <name type="scientific">Mycobacterium avium (strain 104)</name>
    <dbReference type="NCBI Taxonomy" id="243243"/>
    <lineage>
        <taxon>Bacteria</taxon>
        <taxon>Bacillati</taxon>
        <taxon>Actinomycetota</taxon>
        <taxon>Actinomycetes</taxon>
        <taxon>Mycobacteriales</taxon>
        <taxon>Mycobacteriaceae</taxon>
        <taxon>Mycobacterium</taxon>
        <taxon>Mycobacterium avium complex (MAC)</taxon>
    </lineage>
</organism>
<sequence length="72" mass="7781">MGARINSILAAVRALAGLPTDHVGLPDPDPWAWPNLDCNAVQRDGLSVEDLCRASRAAADLDDPEVMENAWR</sequence>
<dbReference type="AlphaFoldDB" id="A0A0H3A143"/>
<proteinExistence type="predicted"/>
<accession>A0A0H3A143</accession>
<dbReference type="GO" id="GO:0006355">
    <property type="term" value="P:regulation of DNA-templated transcription"/>
    <property type="evidence" value="ECO:0007669"/>
    <property type="project" value="InterPro"/>
</dbReference>
<evidence type="ECO:0000313" key="1">
    <source>
        <dbReference type="EMBL" id="ABK67731.1"/>
    </source>
</evidence>
<dbReference type="InterPro" id="IPR013321">
    <property type="entry name" value="Arc_rbn_hlx_hlx"/>
</dbReference>
<dbReference type="EMBL" id="CP000479">
    <property type="protein sequence ID" value="ABK67731.1"/>
    <property type="molecule type" value="Genomic_DNA"/>
</dbReference>
<dbReference type="HOGENOM" id="CLU_176232_0_0_11"/>
<evidence type="ECO:0000313" key="2">
    <source>
        <dbReference type="Proteomes" id="UP000001574"/>
    </source>
</evidence>
<dbReference type="Gene3D" id="1.10.1220.10">
    <property type="entry name" value="Met repressor-like"/>
    <property type="match status" value="1"/>
</dbReference>
<reference evidence="1 2" key="1">
    <citation type="submission" date="2006-10" db="EMBL/GenBank/DDBJ databases">
        <authorList>
            <person name="Fleischmann R.D."/>
            <person name="Dodson R.J."/>
            <person name="Haft D.H."/>
            <person name="Merkel J.S."/>
            <person name="Nelson W.C."/>
            <person name="Fraser C.M."/>
        </authorList>
    </citation>
    <scope>NUCLEOTIDE SEQUENCE [LARGE SCALE GENOMIC DNA]</scope>
    <source>
        <strain evidence="1 2">104</strain>
    </source>
</reference>
<protein>
    <submittedName>
        <fullName evidence="1">Uncharacterized protein</fullName>
    </submittedName>
</protein>
<dbReference type="KEGG" id="mav:MAV_1461"/>